<feature type="domain" description="At1g61320/AtMIF1 LRR" evidence="1">
    <location>
        <begin position="1"/>
        <end position="115"/>
    </location>
</feature>
<organism evidence="2 3">
    <name type="scientific">Paspalum notatum var. saurae</name>
    <dbReference type="NCBI Taxonomy" id="547442"/>
    <lineage>
        <taxon>Eukaryota</taxon>
        <taxon>Viridiplantae</taxon>
        <taxon>Streptophyta</taxon>
        <taxon>Embryophyta</taxon>
        <taxon>Tracheophyta</taxon>
        <taxon>Spermatophyta</taxon>
        <taxon>Magnoliopsida</taxon>
        <taxon>Liliopsida</taxon>
        <taxon>Poales</taxon>
        <taxon>Poaceae</taxon>
        <taxon>PACMAD clade</taxon>
        <taxon>Panicoideae</taxon>
        <taxon>Andropogonodae</taxon>
        <taxon>Paspaleae</taxon>
        <taxon>Paspalinae</taxon>
        <taxon>Paspalum</taxon>
    </lineage>
</organism>
<dbReference type="PANTHER" id="PTHR34145:SF28">
    <property type="entry name" value="F-BOX DOMAIN-CONTAINING PROTEIN"/>
    <property type="match status" value="1"/>
</dbReference>
<accession>A0AAQ3UU35</accession>
<keyword evidence="3" id="KW-1185">Reference proteome</keyword>
<proteinExistence type="predicted"/>
<dbReference type="EMBL" id="CP144753">
    <property type="protein sequence ID" value="WVZ95499.1"/>
    <property type="molecule type" value="Genomic_DNA"/>
</dbReference>
<dbReference type="InterPro" id="IPR055357">
    <property type="entry name" value="LRR_At1g61320_AtMIF1"/>
</dbReference>
<dbReference type="AlphaFoldDB" id="A0AAQ3UU35"/>
<dbReference type="Proteomes" id="UP001341281">
    <property type="component" value="Chromosome 09"/>
</dbReference>
<dbReference type="Pfam" id="PF23622">
    <property type="entry name" value="LRR_At1g61320_AtMIF1"/>
    <property type="match status" value="1"/>
</dbReference>
<dbReference type="PANTHER" id="PTHR34145">
    <property type="entry name" value="OS02G0105600 PROTEIN"/>
    <property type="match status" value="1"/>
</dbReference>
<sequence>MLPSKFLYLKHLTIDAVGLNFFLSSYDYFSLVSFLDASPSLETLELNVARQLMQHESVAVGGSSHLRQMPEHRHCSLKSVKIVGFSTAKGLVELACYILKNAVSLERMKLDTIFGH</sequence>
<evidence type="ECO:0000313" key="2">
    <source>
        <dbReference type="EMBL" id="WVZ95499.1"/>
    </source>
</evidence>
<dbReference type="InterPro" id="IPR053772">
    <property type="entry name" value="At1g61320/At1g61330-like"/>
</dbReference>
<evidence type="ECO:0000259" key="1">
    <source>
        <dbReference type="Pfam" id="PF23622"/>
    </source>
</evidence>
<name>A0AAQ3UU35_PASNO</name>
<gene>
    <name evidence="2" type="ORF">U9M48_041254</name>
</gene>
<evidence type="ECO:0000313" key="3">
    <source>
        <dbReference type="Proteomes" id="UP001341281"/>
    </source>
</evidence>
<reference evidence="2 3" key="1">
    <citation type="submission" date="2024-02" db="EMBL/GenBank/DDBJ databases">
        <title>High-quality chromosome-scale genome assembly of Pensacola bahiagrass (Paspalum notatum Flugge var. saurae).</title>
        <authorList>
            <person name="Vega J.M."/>
            <person name="Podio M."/>
            <person name="Orjuela J."/>
            <person name="Siena L.A."/>
            <person name="Pessino S.C."/>
            <person name="Combes M.C."/>
            <person name="Mariac C."/>
            <person name="Albertini E."/>
            <person name="Pupilli F."/>
            <person name="Ortiz J.P.A."/>
            <person name="Leblanc O."/>
        </authorList>
    </citation>
    <scope>NUCLEOTIDE SEQUENCE [LARGE SCALE GENOMIC DNA]</scope>
    <source>
        <strain evidence="2">R1</strain>
        <tissue evidence="2">Leaf</tissue>
    </source>
</reference>
<protein>
    <recommendedName>
        <fullName evidence="1">At1g61320/AtMIF1 LRR domain-containing protein</fullName>
    </recommendedName>
</protein>